<dbReference type="Pfam" id="PF00149">
    <property type="entry name" value="Metallophos"/>
    <property type="match status" value="1"/>
</dbReference>
<evidence type="ECO:0000256" key="1">
    <source>
        <dbReference type="ARBA" id="ARBA00000815"/>
    </source>
</evidence>
<keyword evidence="9" id="KW-0812">Transmembrane</keyword>
<protein>
    <recommendedName>
        <fullName evidence="3">5'-nucleotidase</fullName>
        <ecNumber evidence="3">3.1.3.5</ecNumber>
    </recommendedName>
</protein>
<dbReference type="InterPro" id="IPR004843">
    <property type="entry name" value="Calcineurin-like_PHP"/>
</dbReference>
<dbReference type="AlphaFoldDB" id="B4KQY3"/>
<dbReference type="EC" id="3.1.3.5" evidence="3"/>
<dbReference type="GO" id="GO:0000166">
    <property type="term" value="F:nucleotide binding"/>
    <property type="evidence" value="ECO:0007669"/>
    <property type="project" value="UniProtKB-KW"/>
</dbReference>
<dbReference type="InParanoid" id="B4KQY3"/>
<dbReference type="OrthoDB" id="7722975at2759"/>
<feature type="domain" description="Calcineurin-like phosphoesterase" evidence="10">
    <location>
        <begin position="25"/>
        <end position="243"/>
    </location>
</feature>
<dbReference type="GO" id="GO:0008253">
    <property type="term" value="F:5'-nucleotidase activity"/>
    <property type="evidence" value="ECO:0007669"/>
    <property type="project" value="UniProtKB-EC"/>
</dbReference>
<evidence type="ECO:0000256" key="4">
    <source>
        <dbReference type="ARBA" id="ARBA00022723"/>
    </source>
</evidence>
<evidence type="ECO:0000256" key="5">
    <source>
        <dbReference type="ARBA" id="ARBA00022729"/>
    </source>
</evidence>
<dbReference type="Gene3D" id="3.60.21.10">
    <property type="match status" value="1"/>
</dbReference>
<keyword evidence="9" id="KW-1133">Transmembrane helix</keyword>
<dbReference type="SMR" id="B4KQY3"/>
<dbReference type="PRINTS" id="PR01607">
    <property type="entry name" value="APYRASEFAMLY"/>
</dbReference>
<keyword evidence="9" id="KW-0472">Membrane</keyword>
<proteinExistence type="inferred from homology"/>
<dbReference type="InterPro" id="IPR006179">
    <property type="entry name" value="5_nucleotidase/apyrase"/>
</dbReference>
<keyword evidence="4" id="KW-0479">Metal-binding</keyword>
<dbReference type="GO" id="GO:0005886">
    <property type="term" value="C:plasma membrane"/>
    <property type="evidence" value="ECO:0007669"/>
    <property type="project" value="TreeGrafter"/>
</dbReference>
<comment type="catalytic activity">
    <reaction evidence="1">
        <text>a ribonucleoside 5'-phosphate + H2O = a ribonucleoside + phosphate</text>
        <dbReference type="Rhea" id="RHEA:12484"/>
        <dbReference type="ChEBI" id="CHEBI:15377"/>
        <dbReference type="ChEBI" id="CHEBI:18254"/>
        <dbReference type="ChEBI" id="CHEBI:43474"/>
        <dbReference type="ChEBI" id="CHEBI:58043"/>
        <dbReference type="EC" id="3.1.3.5"/>
    </reaction>
</comment>
<gene>
    <name evidence="11" type="primary">Dmoj\GI18585</name>
    <name evidence="11" type="ORF">Dmoj_GI18585</name>
</gene>
<dbReference type="GO" id="GO:0006196">
    <property type="term" value="P:AMP catabolic process"/>
    <property type="evidence" value="ECO:0007669"/>
    <property type="project" value="TreeGrafter"/>
</dbReference>
<dbReference type="FunFam" id="3.60.21.10:FF:000020">
    <property type="entry name" value="NT5E isoform 4"/>
    <property type="match status" value="1"/>
</dbReference>
<sequence>MDCLIVLRFIIILTILFAHVQCFSFRILHNNDMHARYDPVTNSCQRCPAGDDERGLCFGGFGRVATVVKRARANGPMLYLNAGDTFYGTNWYTAHKGELAADLLNIIHPDAVSLGNHELDDDLAGFTPFLRKVNFPIVCCNLDLRKTPDLHNFRTLVRATVIRKFKQNIGIIGYITPNTKYYVPYNSISYSPEISTINIEAKRLLNQGVNIIIALGHSGFEMDKMIAEHCPDVDVVIGGHSHTFLYTGSPPDIEKPDGNYPTIVTKSNGRKVPVLQAYAFTKYMGIIDLEFDDYGHLANFSGKPILLDKSIPHHPDITKILNAKRQQVDFLDAKDIKDNKSRIKMFYSEEFISNTPDYISTIVNIAVFMFLLIIFVCNDRHVLH</sequence>
<keyword evidence="7 8" id="KW-0378">Hydrolase</keyword>
<evidence type="ECO:0000259" key="10">
    <source>
        <dbReference type="Pfam" id="PF00149"/>
    </source>
</evidence>
<dbReference type="SUPFAM" id="SSF56300">
    <property type="entry name" value="Metallo-dependent phosphatases"/>
    <property type="match status" value="1"/>
</dbReference>
<dbReference type="HOGENOM" id="CLU_005854_0_1_1"/>
<evidence type="ECO:0000256" key="2">
    <source>
        <dbReference type="ARBA" id="ARBA00006654"/>
    </source>
</evidence>
<keyword evidence="6 8" id="KW-0547">Nucleotide-binding</keyword>
<reference evidence="11 12" key="1">
    <citation type="journal article" date="2007" name="Nature">
        <title>Evolution of genes and genomes on the Drosophila phylogeny.</title>
        <authorList>
            <consortium name="Drosophila 12 Genomes Consortium"/>
            <person name="Clark A.G."/>
            <person name="Eisen M.B."/>
            <person name="Smith D.R."/>
            <person name="Bergman C.M."/>
            <person name="Oliver B."/>
            <person name="Markow T.A."/>
            <person name="Kaufman T.C."/>
            <person name="Kellis M."/>
            <person name="Gelbart W."/>
            <person name="Iyer V.N."/>
            <person name="Pollard D.A."/>
            <person name="Sackton T.B."/>
            <person name="Larracuente A.M."/>
            <person name="Singh N.D."/>
            <person name="Abad J.P."/>
            <person name="Abt D.N."/>
            <person name="Adryan B."/>
            <person name="Aguade M."/>
            <person name="Akashi H."/>
            <person name="Anderson W.W."/>
            <person name="Aquadro C.F."/>
            <person name="Ardell D.H."/>
            <person name="Arguello R."/>
            <person name="Artieri C.G."/>
            <person name="Barbash D.A."/>
            <person name="Barker D."/>
            <person name="Barsanti P."/>
            <person name="Batterham P."/>
            <person name="Batzoglou S."/>
            <person name="Begun D."/>
            <person name="Bhutkar A."/>
            <person name="Blanco E."/>
            <person name="Bosak S.A."/>
            <person name="Bradley R.K."/>
            <person name="Brand A.D."/>
            <person name="Brent M.R."/>
            <person name="Brooks A.N."/>
            <person name="Brown R.H."/>
            <person name="Butlin R.K."/>
            <person name="Caggese C."/>
            <person name="Calvi B.R."/>
            <person name="Bernardo de Carvalho A."/>
            <person name="Caspi A."/>
            <person name="Castrezana S."/>
            <person name="Celniker S.E."/>
            <person name="Chang J.L."/>
            <person name="Chapple C."/>
            <person name="Chatterji S."/>
            <person name="Chinwalla A."/>
            <person name="Civetta A."/>
            <person name="Clifton S.W."/>
            <person name="Comeron J.M."/>
            <person name="Costello J.C."/>
            <person name="Coyne J.A."/>
            <person name="Daub J."/>
            <person name="David R.G."/>
            <person name="Delcher A.L."/>
            <person name="Delehaunty K."/>
            <person name="Do C.B."/>
            <person name="Ebling H."/>
            <person name="Edwards K."/>
            <person name="Eickbush T."/>
            <person name="Evans J.D."/>
            <person name="Filipski A."/>
            <person name="Findeiss S."/>
            <person name="Freyhult E."/>
            <person name="Fulton L."/>
            <person name="Fulton R."/>
            <person name="Garcia A.C."/>
            <person name="Gardiner A."/>
            <person name="Garfield D.A."/>
            <person name="Garvin B.E."/>
            <person name="Gibson G."/>
            <person name="Gilbert D."/>
            <person name="Gnerre S."/>
            <person name="Godfrey J."/>
            <person name="Good R."/>
            <person name="Gotea V."/>
            <person name="Gravely B."/>
            <person name="Greenberg A.J."/>
            <person name="Griffiths-Jones S."/>
            <person name="Gross S."/>
            <person name="Guigo R."/>
            <person name="Gustafson E.A."/>
            <person name="Haerty W."/>
            <person name="Hahn M.W."/>
            <person name="Halligan D.L."/>
            <person name="Halpern A.L."/>
            <person name="Halter G.M."/>
            <person name="Han M.V."/>
            <person name="Heger A."/>
            <person name="Hillier L."/>
            <person name="Hinrichs A.S."/>
            <person name="Holmes I."/>
            <person name="Hoskins R.A."/>
            <person name="Hubisz M.J."/>
            <person name="Hultmark D."/>
            <person name="Huntley M.A."/>
            <person name="Jaffe D.B."/>
            <person name="Jagadeeshan S."/>
            <person name="Jeck W.R."/>
            <person name="Johnson J."/>
            <person name="Jones C.D."/>
            <person name="Jordan W.C."/>
            <person name="Karpen G.H."/>
            <person name="Kataoka E."/>
            <person name="Keightley P.D."/>
            <person name="Kheradpour P."/>
            <person name="Kirkness E.F."/>
            <person name="Koerich L.B."/>
            <person name="Kristiansen K."/>
            <person name="Kudrna D."/>
            <person name="Kulathinal R.J."/>
            <person name="Kumar S."/>
            <person name="Kwok R."/>
            <person name="Lander E."/>
            <person name="Langley C.H."/>
            <person name="Lapoint R."/>
            <person name="Lazzaro B.P."/>
            <person name="Lee S.J."/>
            <person name="Levesque L."/>
            <person name="Li R."/>
            <person name="Lin C.F."/>
            <person name="Lin M.F."/>
            <person name="Lindblad-Toh K."/>
            <person name="Llopart A."/>
            <person name="Long M."/>
            <person name="Low L."/>
            <person name="Lozovsky E."/>
            <person name="Lu J."/>
            <person name="Luo M."/>
            <person name="Machado C.A."/>
            <person name="Makalowski W."/>
            <person name="Marzo M."/>
            <person name="Matsuda M."/>
            <person name="Matzkin L."/>
            <person name="McAllister B."/>
            <person name="McBride C.S."/>
            <person name="McKernan B."/>
            <person name="McKernan K."/>
            <person name="Mendez-Lago M."/>
            <person name="Minx P."/>
            <person name="Mollenhauer M.U."/>
            <person name="Montooth K."/>
            <person name="Mount S.M."/>
            <person name="Mu X."/>
            <person name="Myers E."/>
            <person name="Negre B."/>
            <person name="Newfeld S."/>
            <person name="Nielsen R."/>
            <person name="Noor M.A."/>
            <person name="O'Grady P."/>
            <person name="Pachter L."/>
            <person name="Papaceit M."/>
            <person name="Parisi M.J."/>
            <person name="Parisi M."/>
            <person name="Parts L."/>
            <person name="Pedersen J.S."/>
            <person name="Pesole G."/>
            <person name="Phillippy A.M."/>
            <person name="Ponting C.P."/>
            <person name="Pop M."/>
            <person name="Porcelli D."/>
            <person name="Powell J.R."/>
            <person name="Prohaska S."/>
            <person name="Pruitt K."/>
            <person name="Puig M."/>
            <person name="Quesneville H."/>
            <person name="Ram K.R."/>
            <person name="Rand D."/>
            <person name="Rasmussen M.D."/>
            <person name="Reed L.K."/>
            <person name="Reenan R."/>
            <person name="Reily A."/>
            <person name="Remington K.A."/>
            <person name="Rieger T.T."/>
            <person name="Ritchie M.G."/>
            <person name="Robin C."/>
            <person name="Rogers Y.H."/>
            <person name="Rohde C."/>
            <person name="Rozas J."/>
            <person name="Rubenfield M.J."/>
            <person name="Ruiz A."/>
            <person name="Russo S."/>
            <person name="Salzberg S.L."/>
            <person name="Sanchez-Gracia A."/>
            <person name="Saranga D.J."/>
            <person name="Sato H."/>
            <person name="Schaeffer S.W."/>
            <person name="Schatz M.C."/>
            <person name="Schlenke T."/>
            <person name="Schwartz R."/>
            <person name="Segarra C."/>
            <person name="Singh R.S."/>
            <person name="Sirot L."/>
            <person name="Sirota M."/>
            <person name="Sisneros N.B."/>
            <person name="Smith C.D."/>
            <person name="Smith T.F."/>
            <person name="Spieth J."/>
            <person name="Stage D.E."/>
            <person name="Stark A."/>
            <person name="Stephan W."/>
            <person name="Strausberg R.L."/>
            <person name="Strempel S."/>
            <person name="Sturgill D."/>
            <person name="Sutton G."/>
            <person name="Sutton G.G."/>
            <person name="Tao W."/>
            <person name="Teichmann S."/>
            <person name="Tobari Y.N."/>
            <person name="Tomimura Y."/>
            <person name="Tsolas J.M."/>
            <person name="Valente V.L."/>
            <person name="Venter E."/>
            <person name="Venter J.C."/>
            <person name="Vicario S."/>
            <person name="Vieira F.G."/>
            <person name="Vilella A.J."/>
            <person name="Villasante A."/>
            <person name="Walenz B."/>
            <person name="Wang J."/>
            <person name="Wasserman M."/>
            <person name="Watts T."/>
            <person name="Wilson D."/>
            <person name="Wilson R.K."/>
            <person name="Wing R.A."/>
            <person name="Wolfner M.F."/>
            <person name="Wong A."/>
            <person name="Wong G.K."/>
            <person name="Wu C.I."/>
            <person name="Wu G."/>
            <person name="Yamamoto D."/>
            <person name="Yang H.P."/>
            <person name="Yang S.P."/>
            <person name="Yorke J.A."/>
            <person name="Yoshida K."/>
            <person name="Zdobnov E."/>
            <person name="Zhang P."/>
            <person name="Zhang Y."/>
            <person name="Zimin A.V."/>
            <person name="Baldwin J."/>
            <person name="Abdouelleil A."/>
            <person name="Abdulkadir J."/>
            <person name="Abebe A."/>
            <person name="Abera B."/>
            <person name="Abreu J."/>
            <person name="Acer S.C."/>
            <person name="Aftuck L."/>
            <person name="Alexander A."/>
            <person name="An P."/>
            <person name="Anderson E."/>
            <person name="Anderson S."/>
            <person name="Arachi H."/>
            <person name="Azer M."/>
            <person name="Bachantsang P."/>
            <person name="Barry A."/>
            <person name="Bayul T."/>
            <person name="Berlin A."/>
            <person name="Bessette D."/>
            <person name="Bloom T."/>
            <person name="Blye J."/>
            <person name="Boguslavskiy L."/>
            <person name="Bonnet C."/>
            <person name="Boukhgalter B."/>
            <person name="Bourzgui I."/>
            <person name="Brown A."/>
            <person name="Cahill P."/>
            <person name="Channer S."/>
            <person name="Cheshatsang Y."/>
            <person name="Chuda L."/>
            <person name="Citroen M."/>
            <person name="Collymore A."/>
            <person name="Cooke P."/>
            <person name="Costello M."/>
            <person name="D'Aco K."/>
            <person name="Daza R."/>
            <person name="De Haan G."/>
            <person name="DeGray S."/>
            <person name="DeMaso C."/>
            <person name="Dhargay N."/>
            <person name="Dooley K."/>
            <person name="Dooley E."/>
            <person name="Doricent M."/>
            <person name="Dorje P."/>
            <person name="Dorjee K."/>
            <person name="Dupes A."/>
            <person name="Elong R."/>
            <person name="Falk J."/>
            <person name="Farina A."/>
            <person name="Faro S."/>
            <person name="Ferguson D."/>
            <person name="Fisher S."/>
            <person name="Foley C.D."/>
            <person name="Franke A."/>
            <person name="Friedrich D."/>
            <person name="Gadbois L."/>
            <person name="Gearin G."/>
            <person name="Gearin C.R."/>
            <person name="Giannoukos G."/>
            <person name="Goode T."/>
            <person name="Graham J."/>
            <person name="Grandbois E."/>
            <person name="Grewal S."/>
            <person name="Gyaltsen K."/>
            <person name="Hafez N."/>
            <person name="Hagos B."/>
            <person name="Hall J."/>
            <person name="Henson C."/>
            <person name="Hollinger A."/>
            <person name="Honan T."/>
            <person name="Huard M.D."/>
            <person name="Hughes L."/>
            <person name="Hurhula B."/>
            <person name="Husby M.E."/>
            <person name="Kamat A."/>
            <person name="Kanga B."/>
            <person name="Kashin S."/>
            <person name="Khazanovich D."/>
            <person name="Kisner P."/>
            <person name="Lance K."/>
            <person name="Lara M."/>
            <person name="Lee W."/>
            <person name="Lennon N."/>
            <person name="Letendre F."/>
            <person name="LeVine R."/>
            <person name="Lipovsky A."/>
            <person name="Liu X."/>
            <person name="Liu J."/>
            <person name="Liu S."/>
            <person name="Lokyitsang T."/>
            <person name="Lokyitsang Y."/>
            <person name="Lubonja R."/>
            <person name="Lui A."/>
            <person name="MacDonald P."/>
            <person name="Magnisalis V."/>
            <person name="Maru K."/>
            <person name="Matthews C."/>
            <person name="McCusker W."/>
            <person name="McDonough S."/>
            <person name="Mehta T."/>
            <person name="Meldrim J."/>
            <person name="Meneus L."/>
            <person name="Mihai O."/>
            <person name="Mihalev A."/>
            <person name="Mihova T."/>
            <person name="Mittelman R."/>
            <person name="Mlenga V."/>
            <person name="Montmayeur A."/>
            <person name="Mulrain L."/>
            <person name="Navidi A."/>
            <person name="Naylor J."/>
            <person name="Negash T."/>
            <person name="Nguyen T."/>
            <person name="Nguyen N."/>
            <person name="Nicol R."/>
            <person name="Norbu C."/>
            <person name="Norbu N."/>
            <person name="Novod N."/>
            <person name="O'Neill B."/>
            <person name="Osman S."/>
            <person name="Markiewicz E."/>
            <person name="Oyono O.L."/>
            <person name="Patti C."/>
            <person name="Phunkhang P."/>
            <person name="Pierre F."/>
            <person name="Priest M."/>
            <person name="Raghuraman S."/>
            <person name="Rege F."/>
            <person name="Reyes R."/>
            <person name="Rise C."/>
            <person name="Rogov P."/>
            <person name="Ross K."/>
            <person name="Ryan E."/>
            <person name="Settipalli S."/>
            <person name="Shea T."/>
            <person name="Sherpa N."/>
            <person name="Shi L."/>
            <person name="Shih D."/>
            <person name="Sparrow T."/>
            <person name="Spaulding J."/>
            <person name="Stalker J."/>
            <person name="Stange-Thomann N."/>
            <person name="Stavropoulos S."/>
            <person name="Stone C."/>
            <person name="Strader C."/>
            <person name="Tesfaye S."/>
            <person name="Thomson T."/>
            <person name="Thoulutsang Y."/>
            <person name="Thoulutsang D."/>
            <person name="Topham K."/>
            <person name="Topping I."/>
            <person name="Tsamla T."/>
            <person name="Vassiliev H."/>
            <person name="Vo A."/>
            <person name="Wangchuk T."/>
            <person name="Wangdi T."/>
            <person name="Weiand M."/>
            <person name="Wilkinson J."/>
            <person name="Wilson A."/>
            <person name="Yadav S."/>
            <person name="Young G."/>
            <person name="Yu Q."/>
            <person name="Zembek L."/>
            <person name="Zhong D."/>
            <person name="Zimmer A."/>
            <person name="Zwirko Z."/>
            <person name="Jaffe D.B."/>
            <person name="Alvarez P."/>
            <person name="Brockman W."/>
            <person name="Butler J."/>
            <person name="Chin C."/>
            <person name="Gnerre S."/>
            <person name="Grabherr M."/>
            <person name="Kleber M."/>
            <person name="Mauceli E."/>
            <person name="MacCallum I."/>
        </authorList>
    </citation>
    <scope>NUCLEOTIDE SEQUENCE [LARGE SCALE GENOMIC DNA]</scope>
    <source>
        <strain evidence="12">Tucson 15081-1352.22</strain>
    </source>
</reference>
<evidence type="ECO:0000313" key="12">
    <source>
        <dbReference type="Proteomes" id="UP000009192"/>
    </source>
</evidence>
<evidence type="ECO:0000256" key="7">
    <source>
        <dbReference type="ARBA" id="ARBA00022801"/>
    </source>
</evidence>
<keyword evidence="5" id="KW-0732">Signal</keyword>
<organism evidence="11 12">
    <name type="scientific">Drosophila mojavensis</name>
    <name type="common">Fruit fly</name>
    <dbReference type="NCBI Taxonomy" id="7230"/>
    <lineage>
        <taxon>Eukaryota</taxon>
        <taxon>Metazoa</taxon>
        <taxon>Ecdysozoa</taxon>
        <taxon>Arthropoda</taxon>
        <taxon>Hexapoda</taxon>
        <taxon>Insecta</taxon>
        <taxon>Pterygota</taxon>
        <taxon>Neoptera</taxon>
        <taxon>Endopterygota</taxon>
        <taxon>Diptera</taxon>
        <taxon>Brachycera</taxon>
        <taxon>Muscomorpha</taxon>
        <taxon>Ephydroidea</taxon>
        <taxon>Drosophilidae</taxon>
        <taxon>Drosophila</taxon>
    </lineage>
</organism>
<dbReference type="EMBL" id="CH933808">
    <property type="protein sequence ID" value="EDW10339.2"/>
    <property type="molecule type" value="Genomic_DNA"/>
</dbReference>
<evidence type="ECO:0000256" key="9">
    <source>
        <dbReference type="SAM" id="Phobius"/>
    </source>
</evidence>
<dbReference type="eggNOG" id="KOG4419">
    <property type="taxonomic scope" value="Eukaryota"/>
</dbReference>
<evidence type="ECO:0000256" key="6">
    <source>
        <dbReference type="ARBA" id="ARBA00022741"/>
    </source>
</evidence>
<name>B4KQY3_DROMO</name>
<feature type="transmembrane region" description="Helical" evidence="9">
    <location>
        <begin position="358"/>
        <end position="377"/>
    </location>
</feature>
<dbReference type="GO" id="GO:0046872">
    <property type="term" value="F:metal ion binding"/>
    <property type="evidence" value="ECO:0007669"/>
    <property type="project" value="UniProtKB-KW"/>
</dbReference>
<dbReference type="PANTHER" id="PTHR11575:SF24">
    <property type="entry name" value="5'-NUCLEOTIDASE"/>
    <property type="match status" value="1"/>
</dbReference>
<dbReference type="InterPro" id="IPR029052">
    <property type="entry name" value="Metallo-depent_PP-like"/>
</dbReference>
<accession>B4KQY3</accession>
<dbReference type="PANTHER" id="PTHR11575">
    <property type="entry name" value="5'-NUCLEOTIDASE-RELATED"/>
    <property type="match status" value="1"/>
</dbReference>
<evidence type="ECO:0000256" key="8">
    <source>
        <dbReference type="RuleBase" id="RU362119"/>
    </source>
</evidence>
<evidence type="ECO:0000256" key="3">
    <source>
        <dbReference type="ARBA" id="ARBA00012643"/>
    </source>
</evidence>
<dbReference type="KEGG" id="dmo:Dmoj_GI18585"/>
<dbReference type="Proteomes" id="UP000009192">
    <property type="component" value="Unassembled WGS sequence"/>
</dbReference>
<keyword evidence="12" id="KW-1185">Reference proteome</keyword>
<dbReference type="CDD" id="cd07409">
    <property type="entry name" value="MPP_CD73_N"/>
    <property type="match status" value="1"/>
</dbReference>
<comment type="similarity">
    <text evidence="2 8">Belongs to the 5'-nucleotidase family.</text>
</comment>
<evidence type="ECO:0000313" key="11">
    <source>
        <dbReference type="EMBL" id="EDW10339.2"/>
    </source>
</evidence>